<dbReference type="InterPro" id="IPR043428">
    <property type="entry name" value="LivM-like"/>
</dbReference>
<keyword evidence="5 6" id="KW-0472">Membrane</keyword>
<evidence type="ECO:0000256" key="4">
    <source>
        <dbReference type="ARBA" id="ARBA00022989"/>
    </source>
</evidence>
<dbReference type="Pfam" id="PF02653">
    <property type="entry name" value="BPD_transp_2"/>
    <property type="match status" value="1"/>
</dbReference>
<comment type="subcellular location">
    <subcellularLocation>
        <location evidence="1">Cell membrane</location>
        <topology evidence="1">Multi-pass membrane protein</topology>
    </subcellularLocation>
</comment>
<dbReference type="PANTHER" id="PTHR30482">
    <property type="entry name" value="HIGH-AFFINITY BRANCHED-CHAIN AMINO ACID TRANSPORT SYSTEM PERMEASE"/>
    <property type="match status" value="1"/>
</dbReference>
<evidence type="ECO:0000256" key="3">
    <source>
        <dbReference type="ARBA" id="ARBA00022692"/>
    </source>
</evidence>
<feature type="transmembrane region" description="Helical" evidence="6">
    <location>
        <begin position="176"/>
        <end position="195"/>
    </location>
</feature>
<protein>
    <submittedName>
        <fullName evidence="7">Branched-chain amino acid ABC transporter permease</fullName>
    </submittedName>
</protein>
<name>A0A923M4W8_9BURK</name>
<dbReference type="GO" id="GO:0015658">
    <property type="term" value="F:branched-chain amino acid transmembrane transporter activity"/>
    <property type="evidence" value="ECO:0007669"/>
    <property type="project" value="InterPro"/>
</dbReference>
<evidence type="ECO:0000313" key="7">
    <source>
        <dbReference type="EMBL" id="MBC5762973.1"/>
    </source>
</evidence>
<organism evidence="7 8">
    <name type="scientific">Ramlibacter albus</name>
    <dbReference type="NCBI Taxonomy" id="2079448"/>
    <lineage>
        <taxon>Bacteria</taxon>
        <taxon>Pseudomonadati</taxon>
        <taxon>Pseudomonadota</taxon>
        <taxon>Betaproteobacteria</taxon>
        <taxon>Burkholderiales</taxon>
        <taxon>Comamonadaceae</taxon>
        <taxon>Ramlibacter</taxon>
    </lineage>
</organism>
<dbReference type="GO" id="GO:0005886">
    <property type="term" value="C:plasma membrane"/>
    <property type="evidence" value="ECO:0007669"/>
    <property type="project" value="UniProtKB-SubCell"/>
</dbReference>
<dbReference type="Proteomes" id="UP000596827">
    <property type="component" value="Unassembled WGS sequence"/>
</dbReference>
<feature type="transmembrane region" description="Helical" evidence="6">
    <location>
        <begin position="127"/>
        <end position="145"/>
    </location>
</feature>
<proteinExistence type="predicted"/>
<evidence type="ECO:0000256" key="5">
    <source>
        <dbReference type="ARBA" id="ARBA00023136"/>
    </source>
</evidence>
<feature type="transmembrane region" description="Helical" evidence="6">
    <location>
        <begin position="27"/>
        <end position="48"/>
    </location>
</feature>
<sequence>MFFRQAGIHHTTYRGDRQLFPIPFDRFQIAALLVLGIAAPLLLTPLYMKSYMLPWLIWTAAALGLNLILGWAGQFHFGYAAIMGIGAYTAVHATLNRVPFEIALLLAGAMSTMIGCAFAITALRVRGLYLALSTLALQFVIDWVINKVPAVSGGTQATIQAPPMRLLGVQVTSDVALYYVALGWCVLVTVFMLNLRRSGLGRALVAVREKDFAAAVIGVNSFYYKLAAFAMSSFIGGVSGAVLVFTFYHAVTPEQFAVNVSIQVLAMVIVGGLGSIIGCYFGVAFILLLPGVVSNLIFAAAQAANLKIGIELLAHVPAFLYGVLIIGFLLFEPLGLAKIYSNVRNYFIFWPFGYAKR</sequence>
<evidence type="ECO:0000256" key="6">
    <source>
        <dbReference type="SAM" id="Phobius"/>
    </source>
</evidence>
<dbReference type="CDD" id="cd06581">
    <property type="entry name" value="TM_PBP1_LivM_like"/>
    <property type="match status" value="1"/>
</dbReference>
<feature type="transmembrane region" description="Helical" evidence="6">
    <location>
        <begin position="312"/>
        <end position="331"/>
    </location>
</feature>
<comment type="caution">
    <text evidence="7">The sequence shown here is derived from an EMBL/GenBank/DDBJ whole genome shotgun (WGS) entry which is preliminary data.</text>
</comment>
<keyword evidence="8" id="KW-1185">Reference proteome</keyword>
<feature type="transmembrane region" description="Helical" evidence="6">
    <location>
        <begin position="102"/>
        <end position="120"/>
    </location>
</feature>
<gene>
    <name evidence="7" type="ORF">H8R02_00810</name>
</gene>
<dbReference type="EMBL" id="JACORU010000001">
    <property type="protein sequence ID" value="MBC5762973.1"/>
    <property type="molecule type" value="Genomic_DNA"/>
</dbReference>
<evidence type="ECO:0000256" key="1">
    <source>
        <dbReference type="ARBA" id="ARBA00004651"/>
    </source>
</evidence>
<dbReference type="AlphaFoldDB" id="A0A923M4W8"/>
<dbReference type="PANTHER" id="PTHR30482:SF5">
    <property type="entry name" value="ABC TRANSPORTER PERMEASE PROTEIN"/>
    <property type="match status" value="1"/>
</dbReference>
<accession>A0A923M4W8</accession>
<keyword evidence="3 6" id="KW-0812">Transmembrane</keyword>
<evidence type="ECO:0000313" key="8">
    <source>
        <dbReference type="Proteomes" id="UP000596827"/>
    </source>
</evidence>
<feature type="transmembrane region" description="Helical" evidence="6">
    <location>
        <begin position="226"/>
        <end position="250"/>
    </location>
</feature>
<dbReference type="InterPro" id="IPR001851">
    <property type="entry name" value="ABC_transp_permease"/>
</dbReference>
<keyword evidence="4 6" id="KW-1133">Transmembrane helix</keyword>
<feature type="transmembrane region" description="Helical" evidence="6">
    <location>
        <begin position="55"/>
        <end position="82"/>
    </location>
</feature>
<evidence type="ECO:0000256" key="2">
    <source>
        <dbReference type="ARBA" id="ARBA00022475"/>
    </source>
</evidence>
<reference evidence="7" key="1">
    <citation type="submission" date="2020-08" db="EMBL/GenBank/DDBJ databases">
        <title>Ramlibacter sp. GTP1 16S ribosomal RNA gene genome sequencing and assembly.</title>
        <authorList>
            <person name="Kang M."/>
        </authorList>
    </citation>
    <scope>NUCLEOTIDE SEQUENCE</scope>
    <source>
        <strain evidence="7">GTP1</strain>
    </source>
</reference>
<dbReference type="RefSeq" id="WP_187079449.1">
    <property type="nucleotide sequence ID" value="NZ_JACORU010000001.1"/>
</dbReference>
<keyword evidence="2" id="KW-1003">Cell membrane</keyword>